<dbReference type="AlphaFoldDB" id="A0AB36NZ04"/>
<dbReference type="EMBL" id="FRBX01000006">
    <property type="protein sequence ID" value="SHN05684.1"/>
    <property type="molecule type" value="Genomic_DNA"/>
</dbReference>
<evidence type="ECO:0000313" key="1">
    <source>
        <dbReference type="EMBL" id="OXB00584.1"/>
    </source>
</evidence>
<evidence type="ECO:0000313" key="2">
    <source>
        <dbReference type="EMBL" id="SHN05684.1"/>
    </source>
</evidence>
<comment type="caution">
    <text evidence="1">The sequence shown here is derived from an EMBL/GenBank/DDBJ whole genome shotgun (WGS) entry which is preliminary data.</text>
</comment>
<proteinExistence type="predicted"/>
<gene>
    <name evidence="1" type="ORF">B0A72_20085</name>
    <name evidence="2" type="ORF">SAMN05444387_3879</name>
</gene>
<evidence type="ECO:0000313" key="3">
    <source>
        <dbReference type="Proteomes" id="UP000184216"/>
    </source>
</evidence>
<dbReference type="Proteomes" id="UP000184216">
    <property type="component" value="Unassembled WGS sequence"/>
</dbReference>
<reference evidence="2 3" key="2">
    <citation type="submission" date="2016-11" db="EMBL/GenBank/DDBJ databases">
        <authorList>
            <person name="Varghese N."/>
            <person name="Submissions S."/>
        </authorList>
    </citation>
    <scope>NUCLEOTIDE SEQUENCE [LARGE SCALE GENOMIC DNA]</scope>
    <source>
        <strain evidence="2 3">DSM 6368</strain>
    </source>
</reference>
<keyword evidence="3" id="KW-1185">Reference proteome</keyword>
<sequence>MKRILYIVIAAVTIGSLLFSCEPVEDRESLPAVTLTPETLKFSVQPTTENPNVVTLKSDDPTVIPYWKFIDANGSEIGHSNKSNDQVTLPFAGKYNIYFTAYTRGGSVDAAPVVVDVLQNDESYFSDPRWNMLANGVNGKTWVLDMSSPIGWAGLDFPATSGDNWNWYPDYASNSWVMPNKDWGEIHFNLNGGYNTYVTQTALATNDKTTKTGLFTFDMANNKIAFSKGVELLYGGDYYGDASNWTNVHVVELTETSLRLSVVRDQSRTGEGKAQIVFHYKPKP</sequence>
<evidence type="ECO:0008006" key="5">
    <source>
        <dbReference type="Google" id="ProtNLM"/>
    </source>
</evidence>
<dbReference type="PROSITE" id="PS51257">
    <property type="entry name" value="PROKAR_LIPOPROTEIN"/>
    <property type="match status" value="1"/>
</dbReference>
<organism evidence="1 4">
    <name type="scientific">Flavobacterium pectinovorum</name>
    <dbReference type="NCBI Taxonomy" id="29533"/>
    <lineage>
        <taxon>Bacteria</taxon>
        <taxon>Pseudomonadati</taxon>
        <taxon>Bacteroidota</taxon>
        <taxon>Flavobacteriia</taxon>
        <taxon>Flavobacteriales</taxon>
        <taxon>Flavobacteriaceae</taxon>
        <taxon>Flavobacterium</taxon>
    </lineage>
</organism>
<name>A0AB36NZ04_9FLAO</name>
<accession>A0AB36NZ04</accession>
<dbReference type="EMBL" id="MUHB01000023">
    <property type="protein sequence ID" value="OXB00584.1"/>
    <property type="molecule type" value="Genomic_DNA"/>
</dbReference>
<protein>
    <recommendedName>
        <fullName evidence="5">PKD domain-containing protein</fullName>
    </recommendedName>
</protein>
<dbReference type="RefSeq" id="WP_073397835.1">
    <property type="nucleotide sequence ID" value="NZ_FRBX01000006.1"/>
</dbReference>
<evidence type="ECO:0000313" key="4">
    <source>
        <dbReference type="Proteomes" id="UP000198431"/>
    </source>
</evidence>
<dbReference type="Proteomes" id="UP000198431">
    <property type="component" value="Unassembled WGS sequence"/>
</dbReference>
<reference evidence="1 4" key="1">
    <citation type="submission" date="2016-11" db="EMBL/GenBank/DDBJ databases">
        <title>Whole genomes of Flavobacteriaceae.</title>
        <authorList>
            <person name="Stine C."/>
            <person name="Li C."/>
            <person name="Tadesse D."/>
        </authorList>
    </citation>
    <scope>NUCLEOTIDE SEQUENCE [LARGE SCALE GENOMIC DNA]</scope>
    <source>
        <strain evidence="1 4">ATCC 19366</strain>
    </source>
</reference>